<feature type="domain" description="Nitroreductase" evidence="3">
    <location>
        <begin position="19"/>
        <end position="62"/>
    </location>
</feature>
<dbReference type="PANTHER" id="PTHR43673">
    <property type="entry name" value="NAD(P)H NITROREDUCTASE YDGI-RELATED"/>
    <property type="match status" value="1"/>
</dbReference>
<protein>
    <submittedName>
        <fullName evidence="4">Nitroreductase family protein</fullName>
    </submittedName>
</protein>
<name>A0ABX2QAM7_9HYPH</name>
<dbReference type="Proteomes" id="UP000659172">
    <property type="component" value="Unassembled WGS sequence"/>
</dbReference>
<dbReference type="Gene3D" id="3.40.109.10">
    <property type="entry name" value="NADH Oxidase"/>
    <property type="match status" value="1"/>
</dbReference>
<sequence>MTAANSRKADHAIDPLFLNRWSPRAYSGETMPESDVLAILEAAHWAPSAYNSQPWRFIYALRDTPEWNKLFPILNDFNQSWAKDASALIIIVSKSHFLAPGASEEGLSYSHSFDTGAAWGALSLQAQLSGYQAHGMTGIHFDKAREILQLPEGYRVEAAAVVGRIGDKSKLPEFLQARETPSPRRPLSEVVFNGTFTSK</sequence>
<dbReference type="InterPro" id="IPR029479">
    <property type="entry name" value="Nitroreductase"/>
</dbReference>
<dbReference type="EMBL" id="JABXYK010000001">
    <property type="protein sequence ID" value="NVP54062.1"/>
    <property type="molecule type" value="Genomic_DNA"/>
</dbReference>
<evidence type="ECO:0000259" key="3">
    <source>
        <dbReference type="Pfam" id="PF00881"/>
    </source>
</evidence>
<evidence type="ECO:0000313" key="5">
    <source>
        <dbReference type="Proteomes" id="UP000659172"/>
    </source>
</evidence>
<gene>
    <name evidence="4" type="ORF">HV823_02220</name>
</gene>
<accession>A0ABX2QAM7</accession>
<reference evidence="4 5" key="1">
    <citation type="submission" date="2020-06" db="EMBL/GenBank/DDBJ databases">
        <title>Rhizobium sp.nov. isolated from the tomato plant.</title>
        <authorList>
            <person name="Thin K.K."/>
            <person name="Zhang X."/>
            <person name="He S."/>
        </authorList>
    </citation>
    <scope>NUCLEOTIDE SEQUENCE [LARGE SCALE GENOMIC DNA]</scope>
    <source>
        <strain evidence="4 5">DBTS2</strain>
    </source>
</reference>
<dbReference type="RefSeq" id="WP_176948106.1">
    <property type="nucleotide sequence ID" value="NZ_JABXYK010000001.1"/>
</dbReference>
<dbReference type="Pfam" id="PF00881">
    <property type="entry name" value="Nitroreductase"/>
    <property type="match status" value="1"/>
</dbReference>
<evidence type="ECO:0000256" key="2">
    <source>
        <dbReference type="ARBA" id="ARBA00023002"/>
    </source>
</evidence>
<dbReference type="PANTHER" id="PTHR43673:SF10">
    <property type="entry name" value="NADH DEHYDROGENASE_NAD(P)H NITROREDUCTASE XCC3605-RELATED"/>
    <property type="match status" value="1"/>
</dbReference>
<comment type="similarity">
    <text evidence="1">Belongs to the nitroreductase family.</text>
</comment>
<organism evidence="4 5">
    <name type="scientific">Mycoplana rhizolycopersici</name>
    <dbReference type="NCBI Taxonomy" id="2746702"/>
    <lineage>
        <taxon>Bacteria</taxon>
        <taxon>Pseudomonadati</taxon>
        <taxon>Pseudomonadota</taxon>
        <taxon>Alphaproteobacteria</taxon>
        <taxon>Hyphomicrobiales</taxon>
        <taxon>Rhizobiaceae</taxon>
        <taxon>Mycoplana</taxon>
    </lineage>
</organism>
<comment type="caution">
    <text evidence="4">The sequence shown here is derived from an EMBL/GenBank/DDBJ whole genome shotgun (WGS) entry which is preliminary data.</text>
</comment>
<keyword evidence="2" id="KW-0560">Oxidoreductase</keyword>
<keyword evidence="5" id="KW-1185">Reference proteome</keyword>
<proteinExistence type="inferred from homology"/>
<evidence type="ECO:0000256" key="1">
    <source>
        <dbReference type="ARBA" id="ARBA00007118"/>
    </source>
</evidence>
<dbReference type="SUPFAM" id="SSF55469">
    <property type="entry name" value="FMN-dependent nitroreductase-like"/>
    <property type="match status" value="1"/>
</dbReference>
<evidence type="ECO:0000313" key="4">
    <source>
        <dbReference type="EMBL" id="NVP54062.1"/>
    </source>
</evidence>
<dbReference type="CDD" id="cd02138">
    <property type="entry name" value="TdsD-like"/>
    <property type="match status" value="1"/>
</dbReference>
<dbReference type="InterPro" id="IPR000415">
    <property type="entry name" value="Nitroreductase-like"/>
</dbReference>